<dbReference type="InterPro" id="IPR017853">
    <property type="entry name" value="GH"/>
</dbReference>
<dbReference type="EC" id="3.2.1.78" evidence="2"/>
<dbReference type="InterPro" id="IPR045053">
    <property type="entry name" value="MAN-like"/>
</dbReference>
<dbReference type="Gene3D" id="3.20.20.80">
    <property type="entry name" value="Glycosidases"/>
    <property type="match status" value="1"/>
</dbReference>
<protein>
    <recommendedName>
        <fullName evidence="2">mannan endo-1,4-beta-mannosidase</fullName>
        <ecNumber evidence="2">3.2.1.78</ecNumber>
    </recommendedName>
</protein>
<dbReference type="InterPro" id="IPR001547">
    <property type="entry name" value="Glyco_hydro_5"/>
</dbReference>
<evidence type="ECO:0000256" key="4">
    <source>
        <dbReference type="ARBA" id="ARBA00023295"/>
    </source>
</evidence>
<keyword evidence="4" id="KW-0326">Glycosidase</keyword>
<dbReference type="EMBL" id="JBBNFP010000061">
    <property type="protein sequence ID" value="MEQ2487626.1"/>
    <property type="molecule type" value="Genomic_DNA"/>
</dbReference>
<proteinExistence type="predicted"/>
<evidence type="ECO:0000256" key="3">
    <source>
        <dbReference type="ARBA" id="ARBA00022801"/>
    </source>
</evidence>
<organism evidence="6 7">
    <name type="scientific">Hallella faecis</name>
    <dbReference type="NCBI Taxonomy" id="2841596"/>
    <lineage>
        <taxon>Bacteria</taxon>
        <taxon>Pseudomonadati</taxon>
        <taxon>Bacteroidota</taxon>
        <taxon>Bacteroidia</taxon>
        <taxon>Bacteroidales</taxon>
        <taxon>Prevotellaceae</taxon>
        <taxon>Hallella</taxon>
    </lineage>
</organism>
<dbReference type="PANTHER" id="PTHR31451">
    <property type="match status" value="1"/>
</dbReference>
<dbReference type="SUPFAM" id="SSF51445">
    <property type="entry name" value="(Trans)glycosidases"/>
    <property type="match status" value="1"/>
</dbReference>
<dbReference type="RefSeq" id="WP_215760693.1">
    <property type="nucleotide sequence ID" value="NZ_JAHKBE010000062.1"/>
</dbReference>
<comment type="catalytic activity">
    <reaction evidence="1">
        <text>Random hydrolysis of (1-&gt;4)-beta-D-mannosidic linkages in mannans, galactomannans and glucomannans.</text>
        <dbReference type="EC" id="3.2.1.78"/>
    </reaction>
</comment>
<name>A0ABV1FT74_9BACT</name>
<evidence type="ECO:0000259" key="5">
    <source>
        <dbReference type="Pfam" id="PF26410"/>
    </source>
</evidence>
<accession>A0ABV1FT74</accession>
<evidence type="ECO:0000313" key="6">
    <source>
        <dbReference type="EMBL" id="MEQ2487626.1"/>
    </source>
</evidence>
<feature type="domain" description="Glycoside hydrolase family 5" evidence="5">
    <location>
        <begin position="22"/>
        <end position="423"/>
    </location>
</feature>
<dbReference type="Proteomes" id="UP001487296">
    <property type="component" value="Unassembled WGS sequence"/>
</dbReference>
<keyword evidence="7" id="KW-1185">Reference proteome</keyword>
<keyword evidence="3" id="KW-0378">Hydrolase</keyword>
<dbReference type="Pfam" id="PF26410">
    <property type="entry name" value="GH5_mannosidase"/>
    <property type="match status" value="1"/>
</dbReference>
<comment type="caution">
    <text evidence="6">The sequence shown here is derived from an EMBL/GenBank/DDBJ whole genome shotgun (WGS) entry which is preliminary data.</text>
</comment>
<reference evidence="6 7" key="1">
    <citation type="submission" date="2024-04" db="EMBL/GenBank/DDBJ databases">
        <title>Human intestinal bacterial collection.</title>
        <authorList>
            <person name="Pauvert C."/>
            <person name="Hitch T.C.A."/>
            <person name="Clavel T."/>
        </authorList>
    </citation>
    <scope>NUCLEOTIDE SEQUENCE [LARGE SCALE GENOMIC DNA]</scope>
    <source>
        <strain evidence="6 7">CLA-AA-H145</strain>
    </source>
</reference>
<evidence type="ECO:0000256" key="1">
    <source>
        <dbReference type="ARBA" id="ARBA00001678"/>
    </source>
</evidence>
<dbReference type="PANTHER" id="PTHR31451:SF40">
    <property type="entry name" value="GLYCOSIDE HYDROLASE FAMILY 5 DOMAIN-CONTAINING PROTEIN"/>
    <property type="match status" value="1"/>
</dbReference>
<evidence type="ECO:0000256" key="2">
    <source>
        <dbReference type="ARBA" id="ARBA00012706"/>
    </source>
</evidence>
<evidence type="ECO:0000313" key="7">
    <source>
        <dbReference type="Proteomes" id="UP001487296"/>
    </source>
</evidence>
<sequence length="424" mass="47604">MKRILYIATLLVVGAIATMAQGFVKVDGDHFTRDGKPYTFNGTNMWYAAILGSTGQGGDRARLVRELDELKRRGIMNIRALAGGSDGLSERPSHTWPSLQPQAGVYNDTLLAGLDFFVAQLEKRGMTCVLYLNNSWDWSGGFGTYLEWAGMGQAPDGSKDWDGFQKYHAQFTRNKKAMRLAANHVRFMVGRTNTITGKPYAESTAIMAWELCNEPRPFVQCGLLSDKEKAAIKRSFVQWIGAQAKLIKRLDPNHLVTTGSEGYYGCARDSSLLREVHAFAEIDYCCLHCWPNNWGWCGPAIAETANCKQRNGISAPQDSLANAIRRSEAYIDLNRRILAPLGKPIVLEEYGYPRDNYDIRPGTPVTARKAYYRFIATLPLAGKNFWGWAGEARPPHDRWQRWDAYTADPAQEEQGLYSVFDCDE</sequence>
<gene>
    <name evidence="6" type="ORF">AAAT34_11325</name>
</gene>